<feature type="compositionally biased region" description="Basic and acidic residues" evidence="1">
    <location>
        <begin position="72"/>
        <end position="83"/>
    </location>
</feature>
<feature type="signal peptide" evidence="2">
    <location>
        <begin position="1"/>
        <end position="18"/>
    </location>
</feature>
<protein>
    <recommendedName>
        <fullName evidence="4">Secreted phosphoprotein 1</fullName>
    </recommendedName>
</protein>
<evidence type="ECO:0000313" key="3">
    <source>
        <dbReference type="EMBL" id="KAL0280103.1"/>
    </source>
</evidence>
<feature type="chain" id="PRO_5043968648" description="Secreted phosphoprotein 1" evidence="2">
    <location>
        <begin position="19"/>
        <end position="271"/>
    </location>
</feature>
<reference evidence="3" key="1">
    <citation type="journal article" date="2024" name="Gigascience">
        <title>Chromosome-level genome of the poultry shaft louse Menopon gallinae provides insight into the host-switching and adaptive evolution of parasitic lice.</title>
        <authorList>
            <person name="Xu Y."/>
            <person name="Ma L."/>
            <person name="Liu S."/>
            <person name="Liang Y."/>
            <person name="Liu Q."/>
            <person name="He Z."/>
            <person name="Tian L."/>
            <person name="Duan Y."/>
            <person name="Cai W."/>
            <person name="Li H."/>
            <person name="Song F."/>
        </authorList>
    </citation>
    <scope>NUCLEOTIDE SEQUENCE</scope>
    <source>
        <strain evidence="3">Cailab_2023a</strain>
    </source>
</reference>
<comment type="caution">
    <text evidence="3">The sequence shown here is derived from an EMBL/GenBank/DDBJ whole genome shotgun (WGS) entry which is preliminary data.</text>
</comment>
<name>A0AAW2IEB9_9NEOP</name>
<feature type="compositionally biased region" description="Basic and acidic residues" evidence="1">
    <location>
        <begin position="51"/>
        <end position="61"/>
    </location>
</feature>
<dbReference type="EMBL" id="JARGDH010000001">
    <property type="protein sequence ID" value="KAL0280103.1"/>
    <property type="molecule type" value="Genomic_DNA"/>
</dbReference>
<accession>A0AAW2IEB9</accession>
<keyword evidence="2" id="KW-0732">Signal</keyword>
<feature type="compositionally biased region" description="Acidic residues" evidence="1">
    <location>
        <begin position="106"/>
        <end position="125"/>
    </location>
</feature>
<evidence type="ECO:0000256" key="2">
    <source>
        <dbReference type="SAM" id="SignalP"/>
    </source>
</evidence>
<evidence type="ECO:0000256" key="1">
    <source>
        <dbReference type="SAM" id="MobiDB-lite"/>
    </source>
</evidence>
<feature type="compositionally biased region" description="Basic and acidic residues" evidence="1">
    <location>
        <begin position="190"/>
        <end position="204"/>
    </location>
</feature>
<feature type="compositionally biased region" description="Polar residues" evidence="1">
    <location>
        <begin position="159"/>
        <end position="168"/>
    </location>
</feature>
<proteinExistence type="predicted"/>
<evidence type="ECO:0008006" key="4">
    <source>
        <dbReference type="Google" id="ProtNLM"/>
    </source>
</evidence>
<organism evidence="3">
    <name type="scientific">Menopon gallinae</name>
    <name type="common">poultry shaft louse</name>
    <dbReference type="NCBI Taxonomy" id="328185"/>
    <lineage>
        <taxon>Eukaryota</taxon>
        <taxon>Metazoa</taxon>
        <taxon>Ecdysozoa</taxon>
        <taxon>Arthropoda</taxon>
        <taxon>Hexapoda</taxon>
        <taxon>Insecta</taxon>
        <taxon>Pterygota</taxon>
        <taxon>Neoptera</taxon>
        <taxon>Paraneoptera</taxon>
        <taxon>Psocodea</taxon>
        <taxon>Troctomorpha</taxon>
        <taxon>Phthiraptera</taxon>
        <taxon>Amblycera</taxon>
        <taxon>Menoponidae</taxon>
        <taxon>Menopon</taxon>
    </lineage>
</organism>
<gene>
    <name evidence="3" type="ORF">PYX00_001491</name>
</gene>
<sequence>MFVSVWTTLFVTSLIVCGKCGPIDETSTTNRYDEKQTTVLDMPSSSPSEEPTEKTTQESGKDTSTTEGVATVERRTADFKSDLEQALEFVNGEPHSSNIEKKQADFDEDDDDDDDDFDDDDEEDFREEHEDHDKKKRITFVLTGNRKKRQTGQDGGDGSENSEPNAAQKTEDGEIMEAVSDSASTQFFDYDPRDKRDSTQEKGTETPVQILGMLRRRRQTGETVPYTASNRSRRDNSEASANETSTEGGETVTEEPENTSQPGEIKEDETS</sequence>
<feature type="compositionally biased region" description="Low complexity" evidence="1">
    <location>
        <begin position="242"/>
        <end position="251"/>
    </location>
</feature>
<feature type="region of interest" description="Disordered" evidence="1">
    <location>
        <begin position="23"/>
        <end position="271"/>
    </location>
</feature>
<dbReference type="AlphaFoldDB" id="A0AAW2IEB9"/>